<evidence type="ECO:0000256" key="2">
    <source>
        <dbReference type="ARBA" id="ARBA00022475"/>
    </source>
</evidence>
<feature type="transmembrane region" description="Helical" evidence="7">
    <location>
        <begin position="57"/>
        <end position="76"/>
    </location>
</feature>
<gene>
    <name evidence="8" type="ORF">DLJ61_09530</name>
</gene>
<evidence type="ECO:0000313" key="9">
    <source>
        <dbReference type="Proteomes" id="UP000247118"/>
    </source>
</evidence>
<feature type="transmembrane region" description="Helical" evidence="7">
    <location>
        <begin position="165"/>
        <end position="189"/>
    </location>
</feature>
<evidence type="ECO:0000256" key="5">
    <source>
        <dbReference type="ARBA" id="ARBA00023136"/>
    </source>
</evidence>
<keyword evidence="2" id="KW-1003">Cell membrane</keyword>
<keyword evidence="4 7" id="KW-1133">Transmembrane helix</keyword>
<feature type="transmembrane region" description="Helical" evidence="7">
    <location>
        <begin position="97"/>
        <end position="119"/>
    </location>
</feature>
<feature type="transmembrane region" description="Helical" evidence="7">
    <location>
        <begin position="240"/>
        <end position="264"/>
    </location>
</feature>
<dbReference type="GO" id="GO:0022857">
    <property type="term" value="F:transmembrane transporter activity"/>
    <property type="evidence" value="ECO:0007669"/>
    <property type="project" value="InterPro"/>
</dbReference>
<evidence type="ECO:0000256" key="4">
    <source>
        <dbReference type="ARBA" id="ARBA00022989"/>
    </source>
</evidence>
<keyword evidence="5 7" id="KW-0472">Membrane</keyword>
<dbReference type="RefSeq" id="WP_004572195.1">
    <property type="nucleotide sequence ID" value="NZ_CABEIC010000002.1"/>
</dbReference>
<comment type="subcellular location">
    <subcellularLocation>
        <location evidence="1">Cell membrane</location>
        <topology evidence="1">Multi-pass membrane protein</topology>
    </subcellularLocation>
</comment>
<dbReference type="EMBL" id="CP029604">
    <property type="protein sequence ID" value="AWO83724.1"/>
    <property type="molecule type" value="Genomic_DNA"/>
</dbReference>
<proteinExistence type="predicted"/>
<feature type="transmembrane region" description="Helical" evidence="7">
    <location>
        <begin position="372"/>
        <end position="399"/>
    </location>
</feature>
<dbReference type="PANTHER" id="PTHR42770">
    <property type="entry name" value="AMINO ACID TRANSPORTER-RELATED"/>
    <property type="match status" value="1"/>
</dbReference>
<feature type="transmembrane region" description="Helical" evidence="7">
    <location>
        <begin position="442"/>
        <end position="461"/>
    </location>
</feature>
<feature type="transmembrane region" description="Helical" evidence="7">
    <location>
        <begin position="209"/>
        <end position="228"/>
    </location>
</feature>
<evidence type="ECO:0000256" key="1">
    <source>
        <dbReference type="ARBA" id="ARBA00004651"/>
    </source>
</evidence>
<accession>A0AAD0NZA6</accession>
<keyword evidence="3 7" id="KW-0812">Transmembrane</keyword>
<dbReference type="AlphaFoldDB" id="A0AAD0NZA6"/>
<dbReference type="Gene3D" id="1.20.1740.10">
    <property type="entry name" value="Amino acid/polyamine transporter I"/>
    <property type="match status" value="1"/>
</dbReference>
<name>A0AAD0NZA6_9ACTN</name>
<feature type="transmembrane region" description="Helical" evidence="7">
    <location>
        <begin position="139"/>
        <end position="158"/>
    </location>
</feature>
<dbReference type="GeneID" id="32688001"/>
<dbReference type="InterPro" id="IPR002293">
    <property type="entry name" value="AA/rel_permease1"/>
</dbReference>
<feature type="transmembrane region" description="Helical" evidence="7">
    <location>
        <begin position="342"/>
        <end position="366"/>
    </location>
</feature>
<evidence type="ECO:0000256" key="3">
    <source>
        <dbReference type="ARBA" id="ARBA00022692"/>
    </source>
</evidence>
<reference evidence="8 9" key="1">
    <citation type="submission" date="2018-05" db="EMBL/GenBank/DDBJ databases">
        <title>Complete genome sequence of Gordonia terrae NRRL B-16283.</title>
        <authorList>
            <person name="Garlena R.A."/>
            <person name="Russell D.A."/>
            <person name="Hatfull G.F."/>
        </authorList>
    </citation>
    <scope>NUCLEOTIDE SEQUENCE [LARGE SCALE GENOMIC DNA]</scope>
    <source>
        <strain evidence="8 9">NRRL B-16283</strain>
    </source>
</reference>
<dbReference type="PANTHER" id="PTHR42770:SF16">
    <property type="entry name" value="AMINO ACID PERMEASE"/>
    <property type="match status" value="1"/>
</dbReference>
<organism evidence="8 9">
    <name type="scientific">Gordonia terrae</name>
    <dbReference type="NCBI Taxonomy" id="2055"/>
    <lineage>
        <taxon>Bacteria</taxon>
        <taxon>Bacillati</taxon>
        <taxon>Actinomycetota</taxon>
        <taxon>Actinomycetes</taxon>
        <taxon>Mycobacteriales</taxon>
        <taxon>Gordoniaceae</taxon>
        <taxon>Gordonia</taxon>
    </lineage>
</organism>
<dbReference type="Pfam" id="PF13520">
    <property type="entry name" value="AA_permease_2"/>
    <property type="match status" value="1"/>
</dbReference>
<sequence>MVDTTHPTSAPARSALRGSIGVAGIVFLVIAAAAPLTAVAGSLPVMIAIGNGAGAPMAYLIAAAVLLVFSVGYAAMSSSVTDTGAFYAYVTKGLGRSAGVGSAALALLAYTTIQAAIYGLAASTMRDVVIRFGGPDAPWWLWAFVLMAMVAVLGYRSIDLGAKVLGVLLVAEIALIVALTVAVLAQGGAHGVDVVSFTPSAFLSGSPGIALMFAIGSFVGFEATAIYGEEARNPRRTVPIATYVAVGTIGVLYAAASWAVVLAFGSDQVQAAAQSDPANLTFIATTTFLGSVAADVMMVMLVTSLFAALLAFHNAIARYTFALSRTGYAPRRLMDVHNRHGSPHIGSVVQTATAFILVGAFAVAGADPVLQLFTWMAGVAIVSILVLMVLTSLAIIVWFRREGTDTRMWHTRIAPILGTVGLLGITALVVANFTTLISGSRVLATVFLVIIAAVFLAGACLGRWCRPAPRDDQATSPSRSADPVTPVSPVTPISPESELP</sequence>
<dbReference type="Proteomes" id="UP000247118">
    <property type="component" value="Chromosome"/>
</dbReference>
<evidence type="ECO:0000256" key="7">
    <source>
        <dbReference type="SAM" id="Phobius"/>
    </source>
</evidence>
<feature type="transmembrane region" description="Helical" evidence="7">
    <location>
        <begin position="411"/>
        <end position="430"/>
    </location>
</feature>
<feature type="transmembrane region" description="Helical" evidence="7">
    <location>
        <begin position="20"/>
        <end position="45"/>
    </location>
</feature>
<evidence type="ECO:0000256" key="6">
    <source>
        <dbReference type="SAM" id="MobiDB-lite"/>
    </source>
</evidence>
<dbReference type="InterPro" id="IPR050367">
    <property type="entry name" value="APC_superfamily"/>
</dbReference>
<feature type="transmembrane region" description="Helical" evidence="7">
    <location>
        <begin position="296"/>
        <end position="321"/>
    </location>
</feature>
<dbReference type="PIRSF" id="PIRSF006060">
    <property type="entry name" value="AA_transporter"/>
    <property type="match status" value="1"/>
</dbReference>
<feature type="compositionally biased region" description="Low complexity" evidence="6">
    <location>
        <begin position="483"/>
        <end position="500"/>
    </location>
</feature>
<protein>
    <submittedName>
        <fullName evidence="8">APC family permease</fullName>
    </submittedName>
</protein>
<evidence type="ECO:0000313" key="8">
    <source>
        <dbReference type="EMBL" id="AWO83724.1"/>
    </source>
</evidence>
<feature type="region of interest" description="Disordered" evidence="6">
    <location>
        <begin position="470"/>
        <end position="500"/>
    </location>
</feature>
<dbReference type="GO" id="GO:0005886">
    <property type="term" value="C:plasma membrane"/>
    <property type="evidence" value="ECO:0007669"/>
    <property type="project" value="UniProtKB-SubCell"/>
</dbReference>